<dbReference type="Gene3D" id="3.40.1350.10">
    <property type="match status" value="1"/>
</dbReference>
<dbReference type="GO" id="GO:0005737">
    <property type="term" value="C:cytoplasm"/>
    <property type="evidence" value="ECO:0007669"/>
    <property type="project" value="UniProtKB-SubCell"/>
</dbReference>
<evidence type="ECO:0000259" key="8">
    <source>
        <dbReference type="Pfam" id="PF21003"/>
    </source>
</evidence>
<evidence type="ECO:0000256" key="5">
    <source>
        <dbReference type="ARBA" id="ARBA00023125"/>
    </source>
</evidence>
<gene>
    <name evidence="6" type="primary">nucS</name>
    <name evidence="9" type="ORF">B6F84_12270</name>
</gene>
<dbReference type="GeneID" id="41591712"/>
<dbReference type="EMBL" id="CP020477">
    <property type="protein sequence ID" value="ARM76710.1"/>
    <property type="molecule type" value="Genomic_DNA"/>
</dbReference>
<evidence type="ECO:0000259" key="7">
    <source>
        <dbReference type="Pfam" id="PF01939"/>
    </source>
</evidence>
<feature type="domain" description="Endonuclease NucS N-terminal PH-like" evidence="8">
    <location>
        <begin position="24"/>
        <end position="116"/>
    </location>
</feature>
<dbReference type="PANTHER" id="PTHR38814:SF1">
    <property type="entry name" value="ENDONUCLEASE NUCS"/>
    <property type="match status" value="1"/>
</dbReference>
<name>A0A1W6K2J3_9CREN</name>
<keyword evidence="4 6" id="KW-0378">Hydrolase</keyword>
<dbReference type="AlphaFoldDB" id="A0A1W6K2J3"/>
<proteinExistence type="inferred from homology"/>
<dbReference type="InterPro" id="IPR011856">
    <property type="entry name" value="tRNA_endonuc-like_dom_sf"/>
</dbReference>
<protein>
    <recommendedName>
        <fullName evidence="6">Endonuclease NucS</fullName>
        <ecNumber evidence="6">3.1.-.-</ecNumber>
    </recommendedName>
</protein>
<comment type="similarity">
    <text evidence="6">Belongs to the NucS endonuclease family.</text>
</comment>
<dbReference type="CDD" id="cd22341">
    <property type="entry name" value="NucS-like"/>
    <property type="match status" value="1"/>
</dbReference>
<evidence type="ECO:0000313" key="10">
    <source>
        <dbReference type="Proteomes" id="UP000193404"/>
    </source>
</evidence>
<evidence type="ECO:0000256" key="6">
    <source>
        <dbReference type="HAMAP-Rule" id="MF_00722"/>
    </source>
</evidence>
<dbReference type="EC" id="3.1.-.-" evidence="6"/>
<dbReference type="InterPro" id="IPR049173">
    <property type="entry name" value="NucS_N_sf"/>
</dbReference>
<dbReference type="NCBIfam" id="NF003270">
    <property type="entry name" value="PRK04247.1"/>
    <property type="match status" value="1"/>
</dbReference>
<dbReference type="GO" id="GO:0000014">
    <property type="term" value="F:single-stranded DNA endodeoxyribonuclease activity"/>
    <property type="evidence" value="ECO:0007669"/>
    <property type="project" value="UniProtKB-UniRule"/>
</dbReference>
<comment type="subcellular location">
    <subcellularLocation>
        <location evidence="6">Cytoplasm</location>
    </subcellularLocation>
</comment>
<evidence type="ECO:0000256" key="4">
    <source>
        <dbReference type="ARBA" id="ARBA00022801"/>
    </source>
</evidence>
<dbReference type="InterPro" id="IPR002793">
    <property type="entry name" value="Endonuclease_NucS"/>
</dbReference>
<dbReference type="Pfam" id="PF21003">
    <property type="entry name" value="NucS_N"/>
    <property type="match status" value="1"/>
</dbReference>
<dbReference type="Proteomes" id="UP000193404">
    <property type="component" value="Chromosome"/>
</dbReference>
<comment type="function">
    <text evidence="6">Cleaves both 3' and 5' ssDNA extremities of branched DNA structures.</text>
</comment>
<dbReference type="Pfam" id="PF01939">
    <property type="entry name" value="NucS_C"/>
    <property type="match status" value="1"/>
</dbReference>
<reference evidence="9 10" key="1">
    <citation type="submission" date="2017-03" db="EMBL/GenBank/DDBJ databases">
        <title>Sulfur activation and transportation mechanism of thermophilic Archaea Acidianus manzaensis YN-25.</title>
        <authorList>
            <person name="Ma Y."/>
            <person name="Yang Y."/>
            <person name="Xia J."/>
        </authorList>
    </citation>
    <scope>NUCLEOTIDE SEQUENCE [LARGE SCALE GENOMIC DNA]</scope>
    <source>
        <strain evidence="9 10">YN-25</strain>
    </source>
</reference>
<dbReference type="OrthoDB" id="15177at2157"/>
<evidence type="ECO:0000256" key="2">
    <source>
        <dbReference type="ARBA" id="ARBA00022722"/>
    </source>
</evidence>
<evidence type="ECO:0000313" key="9">
    <source>
        <dbReference type="EMBL" id="ARM76710.1"/>
    </source>
</evidence>
<dbReference type="HAMAP" id="MF_00722">
    <property type="entry name" value="NucS"/>
    <property type="match status" value="1"/>
</dbReference>
<dbReference type="KEGG" id="aman:B6F84_12270"/>
<keyword evidence="10" id="KW-1185">Reference proteome</keyword>
<dbReference type="GO" id="GO:0003677">
    <property type="term" value="F:DNA binding"/>
    <property type="evidence" value="ECO:0007669"/>
    <property type="project" value="UniProtKB-KW"/>
</dbReference>
<accession>A0A1W6K2J3</accession>
<evidence type="ECO:0000256" key="3">
    <source>
        <dbReference type="ARBA" id="ARBA00022759"/>
    </source>
</evidence>
<keyword evidence="3 6" id="KW-0255">Endonuclease</keyword>
<evidence type="ECO:0000256" key="1">
    <source>
        <dbReference type="ARBA" id="ARBA00022490"/>
    </source>
</evidence>
<feature type="domain" description="Endonuclease NucS C-terminal" evidence="7">
    <location>
        <begin position="125"/>
        <end position="228"/>
    </location>
</feature>
<dbReference type="InterPro" id="IPR048302">
    <property type="entry name" value="NucS_N"/>
</dbReference>
<dbReference type="STRING" id="282676.B6F84_12270"/>
<dbReference type="Gene3D" id="2.70.180.20">
    <property type="match status" value="1"/>
</dbReference>
<keyword evidence="1 6" id="KW-0963">Cytoplasm</keyword>
<sequence>MFSILQEPDFSQAYQFLSNSIYNRLITVFADCDIIYEGRASSIATLAPRLIIIKLDGSLIVHENVKREPLNWQPPGTKILIIKEPFTILGIRRKPKEELRIRLHNIYYITSALVKDGEFKLEGDEIDFVNAVIKNPNLIENGLKIIQREYRTPYGIVDLLGEDSNGIKVIMEFKRRRASLQAVSQLHRYVIYGHKQFGKCRGLLVAPSITENALNLLRNLNLEFKQLNIKAKITQFVS</sequence>
<dbReference type="PANTHER" id="PTHR38814">
    <property type="entry name" value="ENDONUCLEASE NUCS"/>
    <property type="match status" value="1"/>
</dbReference>
<organism evidence="9 10">
    <name type="scientific">Acidianus manzaensis</name>
    <dbReference type="NCBI Taxonomy" id="282676"/>
    <lineage>
        <taxon>Archaea</taxon>
        <taxon>Thermoproteota</taxon>
        <taxon>Thermoprotei</taxon>
        <taxon>Sulfolobales</taxon>
        <taxon>Sulfolobaceae</taxon>
        <taxon>Acidianus</taxon>
    </lineage>
</organism>
<keyword evidence="2 6" id="KW-0540">Nuclease</keyword>
<dbReference type="InterPro" id="IPR048301">
    <property type="entry name" value="NucS_C"/>
</dbReference>
<dbReference type="RefSeq" id="WP_148692929.1">
    <property type="nucleotide sequence ID" value="NZ_CP020477.1"/>
</dbReference>
<keyword evidence="5 6" id="KW-0238">DNA-binding</keyword>